<protein>
    <submittedName>
        <fullName evidence="2">Uncharacterized protein</fullName>
    </submittedName>
</protein>
<sequence>MAVLIVAQLGPQQGTSLLPYILLTVTGQLFFYLGLCRYFATGVMREPYINHLWNYVFCLFLGLSVCIGGVGVLEEPRFQFTYTLLVRWPSAAASGPWRGISRSCTARRSPLFASTFGSSRHRCSSSACT</sequence>
<name>E3FVX4_STIAD</name>
<dbReference type="EMBL" id="CP002271">
    <property type="protein sequence ID" value="ADO73514.1"/>
    <property type="molecule type" value="Genomic_DNA"/>
</dbReference>
<proteinExistence type="predicted"/>
<dbReference type="AlphaFoldDB" id="E3FVX4"/>
<gene>
    <name evidence="2" type="ordered locus">STAUR_5752</name>
</gene>
<dbReference type="Proteomes" id="UP000001351">
    <property type="component" value="Chromosome"/>
</dbReference>
<keyword evidence="1" id="KW-1133">Transmembrane helix</keyword>
<evidence type="ECO:0000313" key="3">
    <source>
        <dbReference type="Proteomes" id="UP000001351"/>
    </source>
</evidence>
<evidence type="ECO:0000256" key="1">
    <source>
        <dbReference type="SAM" id="Phobius"/>
    </source>
</evidence>
<reference evidence="2 3" key="1">
    <citation type="journal article" date="2011" name="Mol. Biol. Evol.">
        <title>Comparative genomic analysis of fruiting body formation in Myxococcales.</title>
        <authorList>
            <person name="Huntley S."/>
            <person name="Hamann N."/>
            <person name="Wegener-Feldbrugge S."/>
            <person name="Treuner-Lange A."/>
            <person name="Kube M."/>
            <person name="Reinhardt R."/>
            <person name="Klages S."/>
            <person name="Muller R."/>
            <person name="Ronning C.M."/>
            <person name="Nierman W.C."/>
            <person name="Sogaard-Andersen L."/>
        </authorList>
    </citation>
    <scope>NUCLEOTIDE SEQUENCE [LARGE SCALE GENOMIC DNA]</scope>
    <source>
        <strain evidence="2 3">DW4/3-1</strain>
    </source>
</reference>
<keyword evidence="1" id="KW-0472">Membrane</keyword>
<dbReference type="KEGG" id="sur:STAUR_5752"/>
<organism evidence="2 3">
    <name type="scientific">Stigmatella aurantiaca (strain DW4/3-1)</name>
    <dbReference type="NCBI Taxonomy" id="378806"/>
    <lineage>
        <taxon>Bacteria</taxon>
        <taxon>Pseudomonadati</taxon>
        <taxon>Myxococcota</taxon>
        <taxon>Myxococcia</taxon>
        <taxon>Myxococcales</taxon>
        <taxon>Cystobacterineae</taxon>
        <taxon>Archangiaceae</taxon>
        <taxon>Stigmatella</taxon>
    </lineage>
</organism>
<evidence type="ECO:0000313" key="2">
    <source>
        <dbReference type="EMBL" id="ADO73514.1"/>
    </source>
</evidence>
<feature type="transmembrane region" description="Helical" evidence="1">
    <location>
        <begin position="20"/>
        <end position="40"/>
    </location>
</feature>
<dbReference type="HOGENOM" id="CLU_1947536_0_0_7"/>
<feature type="transmembrane region" description="Helical" evidence="1">
    <location>
        <begin position="52"/>
        <end position="73"/>
    </location>
</feature>
<dbReference type="STRING" id="378806.STAUR_5752"/>
<keyword evidence="1" id="KW-0812">Transmembrane</keyword>
<keyword evidence="3" id="KW-1185">Reference proteome</keyword>
<accession>E3FVX4</accession>